<sequence>MIELKQNNTTPYLDRYTTDISAKVMSDPEKYHAYERESITRRIMVSLMKQIQNAPLLVGLPGVGKTAIVEDLARQLLSTSVSSLKAKHLVQISLANLMKSSDGESFAHKFQAIIDELIANKDTVIAFIDEIHQIVGTGAETSGSSLDAGNIIKPALSRDDLQIIGATTTKEFHEYVARDGALMRRFDLIEVPELSFEQTKRVLSKVALQLNNGIEVTETVQDRIMALSQRYITDRYFPEKAIMLLDGALSVARLANKSSLEDTDVATIIHDDYHVPEYVIHQTSDERLLNLLPRLKSQVIGQDTALEKVAMKLTNREAGLADTSKPESFLFMGPTGVGKTETAKQLALNLFGNAQNFIRFDMSEFKFAGTSLERFKDQLTTRVRHTPYAVLLLDEIEKADPEVMDLLLQVLDDGRLSDEYGRVINFKDLIVVMTTNSGATAVMNRDAKSDAVKEDKKRQANFEEQLEIALQSDGYRPEFIARIGAIIVFDVLKMADMVRIVELKLSRLNQKAQTSGFNIVFDTQEVARYIPSFDLGFEYLNGTQEVSSPIANYIADVGYKPSRGVRPIDDTIATYVSDPVSAAIIQKRQGLGQDFDTFIFRAIGNPPSLTSPYGEWQVVVSTVKEATDNEAI</sequence>
<evidence type="ECO:0000259" key="5">
    <source>
        <dbReference type="SMART" id="SM01086"/>
    </source>
</evidence>
<organism evidence="6 7">
    <name type="scientific">Leuconostoc kimchii (strain IMSNU 11154 / KCTC 2386 / IH25)</name>
    <dbReference type="NCBI Taxonomy" id="762051"/>
    <lineage>
        <taxon>Bacteria</taxon>
        <taxon>Bacillati</taxon>
        <taxon>Bacillota</taxon>
        <taxon>Bacilli</taxon>
        <taxon>Lactobacillales</taxon>
        <taxon>Lactobacillaceae</taxon>
        <taxon>Leuconostoc</taxon>
    </lineage>
</organism>
<dbReference type="SUPFAM" id="SSF52540">
    <property type="entry name" value="P-loop containing nucleoside triphosphate hydrolases"/>
    <property type="match status" value="2"/>
</dbReference>
<dbReference type="RefSeq" id="WP_013102175.1">
    <property type="nucleotide sequence ID" value="NC_014136.1"/>
</dbReference>
<dbReference type="eggNOG" id="COG0542">
    <property type="taxonomic scope" value="Bacteria"/>
</dbReference>
<keyword evidence="2" id="KW-0067">ATP-binding</keyword>
<dbReference type="InterPro" id="IPR001270">
    <property type="entry name" value="ClpA/B"/>
</dbReference>
<dbReference type="EMBL" id="CP001758">
    <property type="protein sequence ID" value="ADG39566.1"/>
    <property type="molecule type" value="Genomic_DNA"/>
</dbReference>
<evidence type="ECO:0008006" key="8">
    <source>
        <dbReference type="Google" id="ProtNLM"/>
    </source>
</evidence>
<dbReference type="PANTHER" id="PTHR11638:SF175">
    <property type="entry name" value="ATP-DEPENDENT CLP PROTEASE, ATP-BINDING SUBUNIT CLPC"/>
    <property type="match status" value="1"/>
</dbReference>
<dbReference type="InterPro" id="IPR041546">
    <property type="entry name" value="ClpA/ClpB_AAA_lid"/>
</dbReference>
<dbReference type="SMART" id="SM00382">
    <property type="entry name" value="AAA"/>
    <property type="match status" value="2"/>
</dbReference>
<dbReference type="GO" id="GO:0034605">
    <property type="term" value="P:cellular response to heat"/>
    <property type="evidence" value="ECO:0007669"/>
    <property type="project" value="TreeGrafter"/>
</dbReference>
<proteinExistence type="predicted"/>
<dbReference type="InterPro" id="IPR027417">
    <property type="entry name" value="P-loop_NTPase"/>
</dbReference>
<dbReference type="Pfam" id="PF00004">
    <property type="entry name" value="AAA"/>
    <property type="match status" value="1"/>
</dbReference>
<dbReference type="GO" id="GO:0005524">
    <property type="term" value="F:ATP binding"/>
    <property type="evidence" value="ECO:0007669"/>
    <property type="project" value="UniProtKB-KW"/>
</dbReference>
<evidence type="ECO:0000259" key="4">
    <source>
        <dbReference type="SMART" id="SM00382"/>
    </source>
</evidence>
<dbReference type="CDD" id="cd19499">
    <property type="entry name" value="RecA-like_ClpB_Hsp104-like"/>
    <property type="match status" value="1"/>
</dbReference>
<dbReference type="InterPro" id="IPR019489">
    <property type="entry name" value="Clp_ATPase_C"/>
</dbReference>
<evidence type="ECO:0000256" key="2">
    <source>
        <dbReference type="ARBA" id="ARBA00022840"/>
    </source>
</evidence>
<dbReference type="SMART" id="SM01086">
    <property type="entry name" value="ClpB_D2-small"/>
    <property type="match status" value="1"/>
</dbReference>
<dbReference type="OrthoDB" id="2144783at2"/>
<name>D5SZW7_LEUKI</name>
<evidence type="ECO:0000256" key="1">
    <source>
        <dbReference type="ARBA" id="ARBA00022741"/>
    </source>
</evidence>
<reference evidence="6 7" key="1">
    <citation type="journal article" date="2010" name="J. Bacteriol.">
        <title>Complete genome sequence analysis of Leuconostoc kimchii IMSNU 11154.</title>
        <authorList>
            <person name="Oh H.M."/>
            <person name="Cho Y.J."/>
            <person name="Kim B.K."/>
            <person name="Roe J.H."/>
            <person name="Kang S.O."/>
            <person name="Nahm B.H."/>
            <person name="Jeong G."/>
            <person name="Han H.U."/>
            <person name="Chun J."/>
        </authorList>
    </citation>
    <scope>NUCLEOTIDE SEQUENCE [LARGE SCALE GENOMIC DNA]</scope>
    <source>
        <strain evidence="7">IMSNU 11154 / KCTC 2386 / IH25</strain>
    </source>
</reference>
<dbReference type="InterPro" id="IPR003593">
    <property type="entry name" value="AAA+_ATPase"/>
</dbReference>
<dbReference type="GO" id="GO:0005737">
    <property type="term" value="C:cytoplasm"/>
    <property type="evidence" value="ECO:0007669"/>
    <property type="project" value="TreeGrafter"/>
</dbReference>
<keyword evidence="3" id="KW-0143">Chaperone</keyword>
<dbReference type="Pfam" id="PF17871">
    <property type="entry name" value="AAA_lid_9"/>
    <property type="match status" value="1"/>
</dbReference>
<dbReference type="CDD" id="cd00009">
    <property type="entry name" value="AAA"/>
    <property type="match status" value="1"/>
</dbReference>
<dbReference type="HOGENOM" id="CLU_005070_4_3_9"/>
<dbReference type="Pfam" id="PF10431">
    <property type="entry name" value="ClpB_D2-small"/>
    <property type="match status" value="1"/>
</dbReference>
<feature type="domain" description="AAA+ ATPase" evidence="4">
    <location>
        <begin position="325"/>
        <end position="455"/>
    </location>
</feature>
<evidence type="ECO:0000256" key="3">
    <source>
        <dbReference type="ARBA" id="ARBA00023186"/>
    </source>
</evidence>
<feature type="domain" description="Clp ATPase C-terminal" evidence="5">
    <location>
        <begin position="492"/>
        <end position="600"/>
    </location>
</feature>
<feature type="domain" description="AAA+ ATPase" evidence="4">
    <location>
        <begin position="51"/>
        <end position="196"/>
    </location>
</feature>
<dbReference type="AlphaFoldDB" id="D5SZW7"/>
<dbReference type="STRING" id="762051.LKI_00115"/>
<dbReference type="Proteomes" id="UP000002362">
    <property type="component" value="Chromosome"/>
</dbReference>
<accession>D5SZW7</accession>
<dbReference type="Pfam" id="PF07724">
    <property type="entry name" value="AAA_2"/>
    <property type="match status" value="1"/>
</dbReference>
<evidence type="ECO:0000313" key="6">
    <source>
        <dbReference type="EMBL" id="ADG39566.1"/>
    </source>
</evidence>
<dbReference type="PRINTS" id="PR00300">
    <property type="entry name" value="CLPPROTEASEA"/>
</dbReference>
<dbReference type="PANTHER" id="PTHR11638">
    <property type="entry name" value="ATP-DEPENDENT CLP PROTEASE"/>
    <property type="match status" value="1"/>
</dbReference>
<dbReference type="Gene3D" id="3.40.50.300">
    <property type="entry name" value="P-loop containing nucleotide triphosphate hydrolases"/>
    <property type="match status" value="2"/>
</dbReference>
<dbReference type="KEGG" id="lki:LKI_00115"/>
<protein>
    <recommendedName>
        <fullName evidence="8">ATP-dependent Clp protease ATP-binding subunit</fullName>
    </recommendedName>
</protein>
<gene>
    <name evidence="6" type="ordered locus">LKI_00115</name>
</gene>
<dbReference type="InterPro" id="IPR050130">
    <property type="entry name" value="ClpA_ClpB"/>
</dbReference>
<evidence type="ECO:0000313" key="7">
    <source>
        <dbReference type="Proteomes" id="UP000002362"/>
    </source>
</evidence>
<dbReference type="InterPro" id="IPR003959">
    <property type="entry name" value="ATPase_AAA_core"/>
</dbReference>
<keyword evidence="1" id="KW-0547">Nucleotide-binding</keyword>
<dbReference type="Gene3D" id="1.10.8.60">
    <property type="match status" value="1"/>
</dbReference>
<dbReference type="GO" id="GO:0016887">
    <property type="term" value="F:ATP hydrolysis activity"/>
    <property type="evidence" value="ECO:0007669"/>
    <property type="project" value="InterPro"/>
</dbReference>
<dbReference type="PATRIC" id="fig|762051.18.peg.23"/>